<protein>
    <submittedName>
        <fullName evidence="1">Uncharacterized protein</fullName>
    </submittedName>
</protein>
<keyword evidence="2" id="KW-1185">Reference proteome</keyword>
<dbReference type="Proteomes" id="UP000062519">
    <property type="component" value="Chromosome 1"/>
</dbReference>
<dbReference type="AlphaFoldDB" id="A0A1B4FGE7"/>
<organism evidence="1 2">
    <name type="scientific">Burkholderia mayonis</name>
    <dbReference type="NCBI Taxonomy" id="1385591"/>
    <lineage>
        <taxon>Bacteria</taxon>
        <taxon>Pseudomonadati</taxon>
        <taxon>Pseudomonadota</taxon>
        <taxon>Betaproteobacteria</taxon>
        <taxon>Burkholderiales</taxon>
        <taxon>Burkholderiaceae</taxon>
        <taxon>Burkholderia</taxon>
        <taxon>pseudomallei group</taxon>
    </lineage>
</organism>
<accession>A0A1B4FGE7</accession>
<proteinExistence type="predicted"/>
<name>A0A1B4FGE7_9BURK</name>
<dbReference type="EMBL" id="CP013386">
    <property type="protein sequence ID" value="AOJ02699.1"/>
    <property type="molecule type" value="Genomic_DNA"/>
</dbReference>
<reference evidence="1 2" key="1">
    <citation type="submission" date="2015-12" db="EMBL/GenBank/DDBJ databases">
        <title>Diversity of Burkholderia near neighbor genomes.</title>
        <authorList>
            <person name="Sahl J."/>
            <person name="Wagner D."/>
            <person name="Keim P."/>
        </authorList>
    </citation>
    <scope>NUCLEOTIDE SEQUENCE [LARGE SCALE GENOMIC DNA]</scope>
    <source>
        <strain evidence="1 2">BDU6</strain>
    </source>
</reference>
<dbReference type="RefSeq" id="WP_059597592.1">
    <property type="nucleotide sequence ID" value="NZ_CP013386.1"/>
</dbReference>
<gene>
    <name evidence="1" type="ORF">WS70_13405</name>
</gene>
<evidence type="ECO:0000313" key="2">
    <source>
        <dbReference type="Proteomes" id="UP000062519"/>
    </source>
</evidence>
<dbReference type="KEGG" id="buu:WS70_13405"/>
<evidence type="ECO:0000313" key="1">
    <source>
        <dbReference type="EMBL" id="AOJ02699.1"/>
    </source>
</evidence>
<sequence>MNDIQHHNDFPPLTTDQIQGLVESIQDAFGGNFSRAEFTNHLLTLLEDVPGFEVGDVPAALIESAWAIYSGGRS</sequence>